<gene>
    <name evidence="2" type="ORF">SAMN02745146_3559</name>
</gene>
<keyword evidence="3" id="KW-1185">Reference proteome</keyword>
<dbReference type="Pfam" id="PF07077">
    <property type="entry name" value="DUF1345"/>
    <property type="match status" value="1"/>
</dbReference>
<proteinExistence type="predicted"/>
<dbReference type="InterPro" id="IPR009781">
    <property type="entry name" value="DUF1345"/>
</dbReference>
<feature type="transmembrane region" description="Helical" evidence="1">
    <location>
        <begin position="92"/>
        <end position="115"/>
    </location>
</feature>
<feature type="transmembrane region" description="Helical" evidence="1">
    <location>
        <begin position="207"/>
        <end position="230"/>
    </location>
</feature>
<dbReference type="EMBL" id="FQYN01000008">
    <property type="protein sequence ID" value="SHJ62203.1"/>
    <property type="molecule type" value="Genomic_DNA"/>
</dbReference>
<dbReference type="OrthoDB" id="64737at2"/>
<evidence type="ECO:0000313" key="2">
    <source>
        <dbReference type="EMBL" id="SHJ62203.1"/>
    </source>
</evidence>
<dbReference type="Proteomes" id="UP000184418">
    <property type="component" value="Unassembled WGS sequence"/>
</dbReference>
<organism evidence="2 3">
    <name type="scientific">Hymenobacter daecheongensis DSM 21074</name>
    <dbReference type="NCBI Taxonomy" id="1121955"/>
    <lineage>
        <taxon>Bacteria</taxon>
        <taxon>Pseudomonadati</taxon>
        <taxon>Bacteroidota</taxon>
        <taxon>Cytophagia</taxon>
        <taxon>Cytophagales</taxon>
        <taxon>Hymenobacteraceae</taxon>
        <taxon>Hymenobacter</taxon>
    </lineage>
</organism>
<dbReference type="STRING" id="1121955.SAMN02745146_3559"/>
<reference evidence="2 3" key="1">
    <citation type="submission" date="2016-11" db="EMBL/GenBank/DDBJ databases">
        <authorList>
            <person name="Jaros S."/>
            <person name="Januszkiewicz K."/>
            <person name="Wedrychowicz H."/>
        </authorList>
    </citation>
    <scope>NUCLEOTIDE SEQUENCE [LARGE SCALE GENOMIC DNA]</scope>
    <source>
        <strain evidence="2 3">DSM 21074</strain>
    </source>
</reference>
<dbReference type="AlphaFoldDB" id="A0A1M6KTF8"/>
<feature type="transmembrane region" description="Helical" evidence="1">
    <location>
        <begin position="54"/>
        <end position="72"/>
    </location>
</feature>
<protein>
    <submittedName>
        <fullName evidence="2">Uncharacterized membrane protein</fullName>
    </submittedName>
</protein>
<keyword evidence="1" id="KW-0472">Membrane</keyword>
<dbReference type="RefSeq" id="WP_159437476.1">
    <property type="nucleotide sequence ID" value="NZ_FQYN01000008.1"/>
</dbReference>
<feature type="transmembrane region" description="Helical" evidence="1">
    <location>
        <begin position="21"/>
        <end position="42"/>
    </location>
</feature>
<sequence length="233" mass="24026">MPTTRTRAARPLAFRLLRRAGSWPVGGRFGAALALGLAGYALAPVELPPAGRAVVAWDAFALTSLALIWCLLLTADAGHTRTVAARESPGRVVAFGLVPVAVACSLSAVGLLLSTGMMPTLPPAVRLTHVGLAGAGVAAAWGLLHTVFALRYAHLYYNAGPAPGGLEFPPGSPRPDYLDFAYFAFGLGMTAQTSDVSIYGRPLRHAALLHGVLSFAFNTAVVAVSISGLAGVL</sequence>
<accession>A0A1M6KTF8</accession>
<feature type="transmembrane region" description="Helical" evidence="1">
    <location>
        <begin position="127"/>
        <end position="150"/>
    </location>
</feature>
<name>A0A1M6KTF8_9BACT</name>
<keyword evidence="1" id="KW-1133">Transmembrane helix</keyword>
<evidence type="ECO:0000256" key="1">
    <source>
        <dbReference type="SAM" id="Phobius"/>
    </source>
</evidence>
<keyword evidence="1" id="KW-0812">Transmembrane</keyword>
<evidence type="ECO:0000313" key="3">
    <source>
        <dbReference type="Proteomes" id="UP000184418"/>
    </source>
</evidence>